<protein>
    <recommendedName>
        <fullName evidence="1">Ribosome maturation factor RimM</fullName>
    </recommendedName>
</protein>
<keyword evidence="1" id="KW-0698">rRNA processing</keyword>
<dbReference type="Gene3D" id="2.30.30.240">
    <property type="entry name" value="PRC-barrel domain"/>
    <property type="match status" value="1"/>
</dbReference>
<dbReference type="InterPro" id="IPR056792">
    <property type="entry name" value="PRC_RimM"/>
</dbReference>
<dbReference type="InterPro" id="IPR036976">
    <property type="entry name" value="RimM_N_sf"/>
</dbReference>
<dbReference type="KEGG" id="rbc:BN938_1219"/>
<dbReference type="HAMAP" id="MF_00014">
    <property type="entry name" value="Ribosome_mat_RimM"/>
    <property type="match status" value="1"/>
</dbReference>
<dbReference type="EMBL" id="HG934468">
    <property type="protein sequence ID" value="CDN31313.1"/>
    <property type="molecule type" value="Genomic_DNA"/>
</dbReference>
<dbReference type="Proteomes" id="UP000027616">
    <property type="component" value="Chromosome I"/>
</dbReference>
<dbReference type="OrthoDB" id="1001213at2"/>
<feature type="domain" description="Ribosome maturation factor RimM PRC barrel" evidence="2">
    <location>
        <begin position="98"/>
        <end position="165"/>
    </location>
</feature>
<evidence type="ECO:0000313" key="3">
    <source>
        <dbReference type="EMBL" id="CDN31313.1"/>
    </source>
</evidence>
<dbReference type="GO" id="GO:0042274">
    <property type="term" value="P:ribosomal small subunit biogenesis"/>
    <property type="evidence" value="ECO:0007669"/>
    <property type="project" value="UniProtKB-UniRule"/>
</dbReference>
<reference evidence="3 4" key="1">
    <citation type="journal article" date="2015" name="Genome Announc.">
        <title>Complete Genome Sequence of the Novel Leech Symbiont Mucinivorans hirudinis M3T.</title>
        <authorList>
            <person name="Nelson M.C."/>
            <person name="Bomar L."/>
            <person name="Graf J."/>
        </authorList>
    </citation>
    <scope>NUCLEOTIDE SEQUENCE [LARGE SCALE GENOMIC DNA]</scope>
    <source>
        <strain evidence="4">M3</strain>
    </source>
</reference>
<dbReference type="HOGENOM" id="CLU_077636_4_1_10"/>
<dbReference type="Pfam" id="PF24986">
    <property type="entry name" value="PRC_RimM"/>
    <property type="match status" value="1"/>
</dbReference>
<dbReference type="InterPro" id="IPR009000">
    <property type="entry name" value="Transl_B-barrel_sf"/>
</dbReference>
<organism evidence="3 4">
    <name type="scientific">Mucinivorans hirudinis</name>
    <dbReference type="NCBI Taxonomy" id="1433126"/>
    <lineage>
        <taxon>Bacteria</taxon>
        <taxon>Pseudomonadati</taxon>
        <taxon>Bacteroidota</taxon>
        <taxon>Bacteroidia</taxon>
        <taxon>Bacteroidales</taxon>
        <taxon>Rikenellaceae</taxon>
        <taxon>Mucinivorans</taxon>
    </lineage>
</organism>
<dbReference type="STRING" id="1433126.BN938_1219"/>
<evidence type="ECO:0000256" key="1">
    <source>
        <dbReference type="HAMAP-Rule" id="MF_00014"/>
    </source>
</evidence>
<proteinExistence type="inferred from homology"/>
<comment type="similarity">
    <text evidence="1">Belongs to the RimM family.</text>
</comment>
<comment type="subunit">
    <text evidence="1">Binds ribosomal protein uS19.</text>
</comment>
<accession>A0A060RC11</accession>
<comment type="subcellular location">
    <subcellularLocation>
        <location evidence="1">Cytoplasm</location>
    </subcellularLocation>
</comment>
<dbReference type="eggNOG" id="COG0806">
    <property type="taxonomic scope" value="Bacteria"/>
</dbReference>
<dbReference type="AlphaFoldDB" id="A0A060RC11"/>
<name>A0A060RC11_9BACT</name>
<comment type="domain">
    <text evidence="1">The PRC barrel domain binds ribosomal protein uS19.</text>
</comment>
<evidence type="ECO:0000259" key="2">
    <source>
        <dbReference type="Pfam" id="PF24986"/>
    </source>
</evidence>
<dbReference type="GO" id="GO:0043022">
    <property type="term" value="F:ribosome binding"/>
    <property type="evidence" value="ECO:0007669"/>
    <property type="project" value="InterPro"/>
</dbReference>
<dbReference type="Gene3D" id="2.40.30.60">
    <property type="entry name" value="RimM"/>
    <property type="match status" value="1"/>
</dbReference>
<keyword evidence="1" id="KW-0143">Chaperone</keyword>
<dbReference type="GO" id="GO:0005840">
    <property type="term" value="C:ribosome"/>
    <property type="evidence" value="ECO:0007669"/>
    <property type="project" value="InterPro"/>
</dbReference>
<dbReference type="InterPro" id="IPR011033">
    <property type="entry name" value="PRC_barrel-like_sf"/>
</dbReference>
<sequence length="171" mass="19271">MIQVGTIQKAYGKGGELVVRLWDNFPENPKDIYGEPLWVEMDSLATPLFVGSLQSLGTSKAVVVFDDFESEQRAAMLIGKKLYSKNPQQPQEQTQDDWDFLVGYKFMDTTSGVKGEITDFIGNELNPLMEVTTGGEAYFVPVADELVEHLDERRRTITMNLPEGIFDINEQ</sequence>
<keyword evidence="1" id="KW-0963">Cytoplasm</keyword>
<dbReference type="SUPFAM" id="SSF50447">
    <property type="entry name" value="Translation proteins"/>
    <property type="match status" value="1"/>
</dbReference>
<keyword evidence="1" id="KW-0690">Ribosome biogenesis</keyword>
<comment type="function">
    <text evidence="1">An accessory protein needed during the final step in the assembly of 30S ribosomal subunit, possibly for assembly of the head region. Essential for efficient processing of 16S rRNA. May be needed both before and after RbfA during the maturation of 16S rRNA. It has affinity for free ribosomal 30S subunits but not for 70S ribosomes.</text>
</comment>
<dbReference type="InterPro" id="IPR011961">
    <property type="entry name" value="RimM"/>
</dbReference>
<gene>
    <name evidence="1" type="primary">rimM</name>
    <name evidence="3" type="ORF">BN938_1219</name>
</gene>
<keyword evidence="4" id="KW-1185">Reference proteome</keyword>
<dbReference type="GO" id="GO:0006364">
    <property type="term" value="P:rRNA processing"/>
    <property type="evidence" value="ECO:0007669"/>
    <property type="project" value="UniProtKB-UniRule"/>
</dbReference>
<evidence type="ECO:0000313" key="4">
    <source>
        <dbReference type="Proteomes" id="UP000027616"/>
    </source>
</evidence>
<dbReference type="SUPFAM" id="SSF50346">
    <property type="entry name" value="PRC-barrel domain"/>
    <property type="match status" value="1"/>
</dbReference>
<dbReference type="GO" id="GO:0005737">
    <property type="term" value="C:cytoplasm"/>
    <property type="evidence" value="ECO:0007669"/>
    <property type="project" value="UniProtKB-SubCell"/>
</dbReference>